<dbReference type="EMBL" id="AXCM01004330">
    <property type="status" value="NOT_ANNOTATED_CDS"/>
    <property type="molecule type" value="Genomic_DNA"/>
</dbReference>
<accession>A0A182MBM2</accession>
<evidence type="ECO:0000313" key="1">
    <source>
        <dbReference type="EnsemblMetazoa" id="ACUA014289-PA"/>
    </source>
</evidence>
<evidence type="ECO:0000313" key="2">
    <source>
        <dbReference type="Proteomes" id="UP000075883"/>
    </source>
</evidence>
<reference evidence="1" key="2">
    <citation type="submission" date="2020-05" db="UniProtKB">
        <authorList>
            <consortium name="EnsemblMetazoa"/>
        </authorList>
    </citation>
    <scope>IDENTIFICATION</scope>
    <source>
        <strain evidence="1">A-37</strain>
    </source>
</reference>
<keyword evidence="2" id="KW-1185">Reference proteome</keyword>
<sequence length="106" mass="12046">MPEAIVVSSEDAKEDTICSIKQDAKLKAFGEKVTKIRHTRLDDLIFELVVTIVRNCRKAPKWVICAPGVKTCAQDLQRQMIVEEQGDIAIQDFRVKLKLCEGFLDR</sequence>
<organism evidence="1 2">
    <name type="scientific">Anopheles culicifacies</name>
    <dbReference type="NCBI Taxonomy" id="139723"/>
    <lineage>
        <taxon>Eukaryota</taxon>
        <taxon>Metazoa</taxon>
        <taxon>Ecdysozoa</taxon>
        <taxon>Arthropoda</taxon>
        <taxon>Hexapoda</taxon>
        <taxon>Insecta</taxon>
        <taxon>Pterygota</taxon>
        <taxon>Neoptera</taxon>
        <taxon>Endopterygota</taxon>
        <taxon>Diptera</taxon>
        <taxon>Nematocera</taxon>
        <taxon>Culicoidea</taxon>
        <taxon>Culicidae</taxon>
        <taxon>Anophelinae</taxon>
        <taxon>Anopheles</taxon>
        <taxon>culicifacies species complex</taxon>
    </lineage>
</organism>
<protein>
    <submittedName>
        <fullName evidence="1">Uncharacterized protein</fullName>
    </submittedName>
</protein>
<dbReference type="EnsemblMetazoa" id="ACUA014289-RA">
    <property type="protein sequence ID" value="ACUA014289-PA"/>
    <property type="gene ID" value="ACUA014289"/>
</dbReference>
<dbReference type="Proteomes" id="UP000075883">
    <property type="component" value="Unassembled WGS sequence"/>
</dbReference>
<reference evidence="2" key="1">
    <citation type="submission" date="2013-09" db="EMBL/GenBank/DDBJ databases">
        <title>The Genome Sequence of Anopheles culicifacies species A.</title>
        <authorList>
            <consortium name="The Broad Institute Genomics Platform"/>
            <person name="Neafsey D.E."/>
            <person name="Besansky N."/>
            <person name="Howell P."/>
            <person name="Walton C."/>
            <person name="Young S.K."/>
            <person name="Zeng Q."/>
            <person name="Gargeya S."/>
            <person name="Fitzgerald M."/>
            <person name="Haas B."/>
            <person name="Abouelleil A."/>
            <person name="Allen A.W."/>
            <person name="Alvarado L."/>
            <person name="Arachchi H.M."/>
            <person name="Berlin A.M."/>
            <person name="Chapman S.B."/>
            <person name="Gainer-Dewar J."/>
            <person name="Goldberg J."/>
            <person name="Griggs A."/>
            <person name="Gujja S."/>
            <person name="Hansen M."/>
            <person name="Howarth C."/>
            <person name="Imamovic A."/>
            <person name="Ireland A."/>
            <person name="Larimer J."/>
            <person name="McCowan C."/>
            <person name="Murphy C."/>
            <person name="Pearson M."/>
            <person name="Poon T.W."/>
            <person name="Priest M."/>
            <person name="Roberts A."/>
            <person name="Saif S."/>
            <person name="Shea T."/>
            <person name="Sisk P."/>
            <person name="Sykes S."/>
            <person name="Wortman J."/>
            <person name="Nusbaum C."/>
            <person name="Birren B."/>
        </authorList>
    </citation>
    <scope>NUCLEOTIDE SEQUENCE [LARGE SCALE GENOMIC DNA]</scope>
    <source>
        <strain evidence="2">A-37</strain>
    </source>
</reference>
<dbReference type="AlphaFoldDB" id="A0A182MBM2"/>
<proteinExistence type="predicted"/>
<dbReference type="VEuPathDB" id="VectorBase:ACUA014289"/>
<name>A0A182MBM2_9DIPT</name>